<reference evidence="2" key="1">
    <citation type="submission" date="2021-01" db="EMBL/GenBank/DDBJ databases">
        <title>Caligus Genome Assembly.</title>
        <authorList>
            <person name="Gallardo-Escarate C."/>
        </authorList>
    </citation>
    <scope>NUCLEOTIDE SEQUENCE [LARGE SCALE GENOMIC DNA]</scope>
</reference>
<name>A0A7T8QX36_CALRO</name>
<keyword evidence="2" id="KW-1185">Reference proteome</keyword>
<evidence type="ECO:0000313" key="2">
    <source>
        <dbReference type="Proteomes" id="UP000595437"/>
    </source>
</evidence>
<accession>A0A7T8QX36</accession>
<proteinExistence type="predicted"/>
<gene>
    <name evidence="1" type="ORF">FKW44_003562</name>
</gene>
<dbReference type="EMBL" id="CP045891">
    <property type="protein sequence ID" value="QQP58295.1"/>
    <property type="molecule type" value="Genomic_DNA"/>
</dbReference>
<protein>
    <submittedName>
        <fullName evidence="1">Uncharacterized protein</fullName>
    </submittedName>
</protein>
<evidence type="ECO:0000313" key="1">
    <source>
        <dbReference type="EMBL" id="QQP58295.1"/>
    </source>
</evidence>
<organism evidence="1 2">
    <name type="scientific">Caligus rogercresseyi</name>
    <name type="common">Sea louse</name>
    <dbReference type="NCBI Taxonomy" id="217165"/>
    <lineage>
        <taxon>Eukaryota</taxon>
        <taxon>Metazoa</taxon>
        <taxon>Ecdysozoa</taxon>
        <taxon>Arthropoda</taxon>
        <taxon>Crustacea</taxon>
        <taxon>Multicrustacea</taxon>
        <taxon>Hexanauplia</taxon>
        <taxon>Copepoda</taxon>
        <taxon>Siphonostomatoida</taxon>
        <taxon>Caligidae</taxon>
        <taxon>Caligus</taxon>
    </lineage>
</organism>
<dbReference type="Proteomes" id="UP000595437">
    <property type="component" value="Chromosome 2"/>
</dbReference>
<sequence length="66" mass="7623">MCGVRYCCQHQNSHHNQLGWSMTGRQYTPFWTGYLRQLTPARTWFCKCKKAALKCTALCVCEGDCT</sequence>
<dbReference type="AlphaFoldDB" id="A0A7T8QX36"/>